<feature type="non-terminal residue" evidence="6">
    <location>
        <position position="265"/>
    </location>
</feature>
<comment type="subcellular location">
    <subcellularLocation>
        <location evidence="1">Cell envelope</location>
    </subcellularLocation>
</comment>
<feature type="non-terminal residue" evidence="6">
    <location>
        <position position="1"/>
    </location>
</feature>
<dbReference type="GO" id="GO:1904680">
    <property type="term" value="F:peptide transmembrane transporter activity"/>
    <property type="evidence" value="ECO:0007669"/>
    <property type="project" value="TreeGrafter"/>
</dbReference>
<reference evidence="6" key="1">
    <citation type="journal article" date="2014" name="Front. Microbiol.">
        <title>High frequency of phylogenetically diverse reductive dehalogenase-homologous genes in deep subseafloor sedimentary metagenomes.</title>
        <authorList>
            <person name="Kawai M."/>
            <person name="Futagami T."/>
            <person name="Toyoda A."/>
            <person name="Takaki Y."/>
            <person name="Nishi S."/>
            <person name="Hori S."/>
            <person name="Arai W."/>
            <person name="Tsubouchi T."/>
            <person name="Morono Y."/>
            <person name="Uchiyama I."/>
            <person name="Ito T."/>
            <person name="Fujiyama A."/>
            <person name="Inagaki F."/>
            <person name="Takami H."/>
        </authorList>
    </citation>
    <scope>NUCLEOTIDE SEQUENCE</scope>
    <source>
        <strain evidence="6">Expedition CK06-06</strain>
    </source>
</reference>
<organism evidence="6">
    <name type="scientific">marine sediment metagenome</name>
    <dbReference type="NCBI Taxonomy" id="412755"/>
    <lineage>
        <taxon>unclassified sequences</taxon>
        <taxon>metagenomes</taxon>
        <taxon>ecological metagenomes</taxon>
    </lineage>
</organism>
<evidence type="ECO:0000256" key="4">
    <source>
        <dbReference type="ARBA" id="ARBA00022729"/>
    </source>
</evidence>
<dbReference type="GO" id="GO:0015833">
    <property type="term" value="P:peptide transport"/>
    <property type="evidence" value="ECO:0007669"/>
    <property type="project" value="TreeGrafter"/>
</dbReference>
<dbReference type="AlphaFoldDB" id="X1I9U7"/>
<proteinExistence type="inferred from homology"/>
<comment type="similarity">
    <text evidence="2">Belongs to the bacterial solute-binding protein 5 family.</text>
</comment>
<dbReference type="SUPFAM" id="SSF53850">
    <property type="entry name" value="Periplasmic binding protein-like II"/>
    <property type="match status" value="1"/>
</dbReference>
<keyword evidence="3" id="KW-0813">Transport</keyword>
<gene>
    <name evidence="6" type="ORF">S03H2_48187</name>
</gene>
<dbReference type="InterPro" id="IPR000914">
    <property type="entry name" value="SBP_5_dom"/>
</dbReference>
<dbReference type="Gene3D" id="3.40.190.10">
    <property type="entry name" value="Periplasmic binding protein-like II"/>
    <property type="match status" value="1"/>
</dbReference>
<comment type="caution">
    <text evidence="6">The sequence shown here is derived from an EMBL/GenBank/DDBJ whole genome shotgun (WGS) entry which is preliminary data.</text>
</comment>
<dbReference type="PANTHER" id="PTHR30290:SF10">
    <property type="entry name" value="PERIPLASMIC OLIGOPEPTIDE-BINDING PROTEIN-RELATED"/>
    <property type="match status" value="1"/>
</dbReference>
<evidence type="ECO:0000256" key="1">
    <source>
        <dbReference type="ARBA" id="ARBA00004196"/>
    </source>
</evidence>
<evidence type="ECO:0000259" key="5">
    <source>
        <dbReference type="Pfam" id="PF00496"/>
    </source>
</evidence>
<dbReference type="InterPro" id="IPR039424">
    <property type="entry name" value="SBP_5"/>
</dbReference>
<keyword evidence="4" id="KW-0732">Signal</keyword>
<dbReference type="EMBL" id="BARU01030357">
    <property type="protein sequence ID" value="GAH62874.1"/>
    <property type="molecule type" value="Genomic_DNA"/>
</dbReference>
<dbReference type="GO" id="GO:0030313">
    <property type="term" value="C:cell envelope"/>
    <property type="evidence" value="ECO:0007669"/>
    <property type="project" value="UniProtKB-SubCell"/>
</dbReference>
<accession>X1I9U7</accession>
<sequence length="265" mass="31025">PFYIVERSDRELVLSRNRLYWDTRNVKLDKIRVLFIENAAEITEAFNQGKIHWANNWETSLLIDRTKIVFNPLFATSYFFFVCEHPPWNDERVRRALALMLPWEEIRSESVIFATSRLIPPIPGYPEIEGLSKTNLDEALSLLQEAGYPQGRELPPIIIKVPEDSESERIAGVMAETWEKNIKLYVNILPYPYDRYLEEVKKTDYMLGSVIWIGDYADPLTFLQMWTGESNLNDARFSDHEFDRLIDESFSKEGVSRYEQLGMAE</sequence>
<feature type="domain" description="Solute-binding protein family 5" evidence="5">
    <location>
        <begin position="1"/>
        <end position="232"/>
    </location>
</feature>
<evidence type="ECO:0000313" key="6">
    <source>
        <dbReference type="EMBL" id="GAH62874.1"/>
    </source>
</evidence>
<dbReference type="Pfam" id="PF00496">
    <property type="entry name" value="SBP_bac_5"/>
    <property type="match status" value="1"/>
</dbReference>
<dbReference type="PANTHER" id="PTHR30290">
    <property type="entry name" value="PERIPLASMIC BINDING COMPONENT OF ABC TRANSPORTER"/>
    <property type="match status" value="1"/>
</dbReference>
<evidence type="ECO:0000256" key="2">
    <source>
        <dbReference type="ARBA" id="ARBA00005695"/>
    </source>
</evidence>
<evidence type="ECO:0000256" key="3">
    <source>
        <dbReference type="ARBA" id="ARBA00022448"/>
    </source>
</evidence>
<name>X1I9U7_9ZZZZ</name>
<protein>
    <recommendedName>
        <fullName evidence="5">Solute-binding protein family 5 domain-containing protein</fullName>
    </recommendedName>
</protein>
<dbReference type="Gene3D" id="3.10.105.10">
    <property type="entry name" value="Dipeptide-binding Protein, Domain 3"/>
    <property type="match status" value="1"/>
</dbReference>